<proteinExistence type="predicted"/>
<evidence type="ECO:0000313" key="4">
    <source>
        <dbReference type="Proteomes" id="UP000177445"/>
    </source>
</evidence>
<dbReference type="Proteomes" id="UP000177445">
    <property type="component" value="Chromosome"/>
</dbReference>
<protein>
    <submittedName>
        <fullName evidence="3">Uncharacterized protein</fullName>
    </submittedName>
</protein>
<dbReference type="EMBL" id="CP017715">
    <property type="protein sequence ID" value="AOY90100.1"/>
    <property type="molecule type" value="Genomic_DNA"/>
</dbReference>
<feature type="signal peptide" evidence="2">
    <location>
        <begin position="1"/>
        <end position="21"/>
    </location>
</feature>
<dbReference type="STRING" id="1874317.BKP64_01465"/>
<evidence type="ECO:0000256" key="2">
    <source>
        <dbReference type="SAM" id="SignalP"/>
    </source>
</evidence>
<dbReference type="AlphaFoldDB" id="A0A1D9GRU0"/>
<feature type="coiled-coil region" evidence="1">
    <location>
        <begin position="89"/>
        <end position="116"/>
    </location>
</feature>
<dbReference type="KEGG" id="msq:BKP64_01465"/>
<accession>A0A1D9GRU0</accession>
<name>A0A1D9GRU0_9GAMM</name>
<organism evidence="3 4">
    <name type="scientific">Marinobacter salinus</name>
    <dbReference type="NCBI Taxonomy" id="1874317"/>
    <lineage>
        <taxon>Bacteria</taxon>
        <taxon>Pseudomonadati</taxon>
        <taxon>Pseudomonadota</taxon>
        <taxon>Gammaproteobacteria</taxon>
        <taxon>Pseudomonadales</taxon>
        <taxon>Marinobacteraceae</taxon>
        <taxon>Marinobacter</taxon>
    </lineage>
</organism>
<evidence type="ECO:0000256" key="1">
    <source>
        <dbReference type="SAM" id="Coils"/>
    </source>
</evidence>
<dbReference type="SUPFAM" id="SSF47095">
    <property type="entry name" value="HMG-box"/>
    <property type="match status" value="1"/>
</dbReference>
<keyword evidence="4" id="KW-1185">Reference proteome</keyword>
<reference evidence="3 4" key="1">
    <citation type="submission" date="2016-10" db="EMBL/GenBank/DDBJ databases">
        <title>Marinobacter salinus sp. nov., a moderately halophilic bacterium isolated from a tidal flat environment.</title>
        <authorList>
            <person name="Park S.-J."/>
        </authorList>
    </citation>
    <scope>NUCLEOTIDE SEQUENCE [LARGE SCALE GENOMIC DNA]</scope>
    <source>
        <strain evidence="3 4">Hb8</strain>
    </source>
</reference>
<keyword evidence="1" id="KW-0175">Coiled coil</keyword>
<dbReference type="OrthoDB" id="6372011at2"/>
<gene>
    <name evidence="3" type="ORF">BKP64_01465</name>
</gene>
<evidence type="ECO:0000313" key="3">
    <source>
        <dbReference type="EMBL" id="AOY90100.1"/>
    </source>
</evidence>
<feature type="chain" id="PRO_5009442208" evidence="2">
    <location>
        <begin position="22"/>
        <end position="119"/>
    </location>
</feature>
<sequence length="119" mass="14468">MNKRKNSIIAASILASALVTATPFALANHHGEEYRGNHHDRHDMEQMCEDFREGKGRFDQEERRAKMEARRTEMAERLKLNDEQREIWNQIHEERREKYQNRMDEWKEKLKKRCETLKQ</sequence>
<dbReference type="InterPro" id="IPR036910">
    <property type="entry name" value="HMG_box_dom_sf"/>
</dbReference>
<keyword evidence="2" id="KW-0732">Signal</keyword>
<dbReference type="RefSeq" id="WP_070973503.1">
    <property type="nucleotide sequence ID" value="NZ_CP017715.1"/>
</dbReference>